<protein>
    <submittedName>
        <fullName evidence="3">DUF3099 domain-containing protein</fullName>
    </submittedName>
</protein>
<gene>
    <name evidence="3" type="ORF">QPX54_02180</name>
</gene>
<proteinExistence type="predicted"/>
<name>A0AAP4F9I0_9CORY</name>
<keyword evidence="2" id="KW-1133">Transmembrane helix</keyword>
<evidence type="ECO:0000313" key="4">
    <source>
        <dbReference type="Proteomes" id="UP001226160"/>
    </source>
</evidence>
<feature type="compositionally biased region" description="Polar residues" evidence="1">
    <location>
        <begin position="153"/>
        <end position="164"/>
    </location>
</feature>
<feature type="region of interest" description="Disordered" evidence="1">
    <location>
        <begin position="151"/>
        <end position="173"/>
    </location>
</feature>
<dbReference type="EMBL" id="JASNVP010000002">
    <property type="protein sequence ID" value="MDK4325328.1"/>
    <property type="molecule type" value="Genomic_DNA"/>
</dbReference>
<dbReference type="Pfam" id="PF11298">
    <property type="entry name" value="DUF3099"/>
    <property type="match status" value="1"/>
</dbReference>
<dbReference type="InterPro" id="IPR021449">
    <property type="entry name" value="DUF3099"/>
</dbReference>
<sequence>MTTGSTRGTSGEDFPRRSLWQRFHHRLHRDKPVLITTARTTRAQDRKKREWWYGFLQFLRVPLTLACVGMYLAWDWVLVPVVLAAITFPLPWIAVMIANMEGTPTDKRQPRVYKPAVARQAERSVFRDIEAAEQQPNPSNALSPRIIDADAANSHNTNMRNNNAYDHDDHDGE</sequence>
<feature type="transmembrane region" description="Helical" evidence="2">
    <location>
        <begin position="51"/>
        <end position="72"/>
    </location>
</feature>
<evidence type="ECO:0000256" key="2">
    <source>
        <dbReference type="SAM" id="Phobius"/>
    </source>
</evidence>
<dbReference type="AlphaFoldDB" id="A0AAP4F9I0"/>
<evidence type="ECO:0000313" key="3">
    <source>
        <dbReference type="EMBL" id="MDK4325328.1"/>
    </source>
</evidence>
<evidence type="ECO:0000256" key="1">
    <source>
        <dbReference type="SAM" id="MobiDB-lite"/>
    </source>
</evidence>
<feature type="transmembrane region" description="Helical" evidence="2">
    <location>
        <begin position="78"/>
        <end position="98"/>
    </location>
</feature>
<keyword evidence="2" id="KW-0812">Transmembrane</keyword>
<organism evidence="3 4">
    <name type="scientific">Corynebacterium propinquum</name>
    <dbReference type="NCBI Taxonomy" id="43769"/>
    <lineage>
        <taxon>Bacteria</taxon>
        <taxon>Bacillati</taxon>
        <taxon>Actinomycetota</taxon>
        <taxon>Actinomycetes</taxon>
        <taxon>Mycobacteriales</taxon>
        <taxon>Corynebacteriaceae</taxon>
        <taxon>Corynebacterium</taxon>
    </lineage>
</organism>
<dbReference type="Proteomes" id="UP001226160">
    <property type="component" value="Unassembled WGS sequence"/>
</dbReference>
<comment type="caution">
    <text evidence="3">The sequence shown here is derived from an EMBL/GenBank/DDBJ whole genome shotgun (WGS) entry which is preliminary data.</text>
</comment>
<reference evidence="3" key="1">
    <citation type="submission" date="2023-05" db="EMBL/GenBank/DDBJ databases">
        <title>Metabolic capabilities are highly conserved among human nasal-associated Corynebacterium species in pangenomic analyses.</title>
        <authorList>
            <person name="Tran T.H."/>
            <person name="Roberts A.Q."/>
            <person name="Escapa I.F."/>
            <person name="Gao W."/>
            <person name="Conlan S."/>
            <person name="Kong H."/>
            <person name="Segre J.A."/>
            <person name="Kelly M.S."/>
            <person name="Lemon K.P."/>
        </authorList>
    </citation>
    <scope>NUCLEOTIDE SEQUENCE</scope>
    <source>
        <strain evidence="3">KPL2654</strain>
    </source>
</reference>
<accession>A0AAP4F9I0</accession>
<dbReference type="RefSeq" id="WP_239210825.1">
    <property type="nucleotide sequence ID" value="NZ_CP091865.1"/>
</dbReference>
<keyword evidence="2" id="KW-0472">Membrane</keyword>